<dbReference type="eggNOG" id="ENOG503200D">
    <property type="taxonomic scope" value="Bacteria"/>
</dbReference>
<name>N0D4J0_STRMI</name>
<dbReference type="EMBL" id="CP005080">
    <property type="protein sequence ID" value="AGK80813.1"/>
    <property type="molecule type" value="Genomic_DNA"/>
</dbReference>
<reference evidence="2 3" key="1">
    <citation type="submission" date="2013-04" db="EMBL/GenBank/DDBJ databases">
        <title>Complete genome sequence of Streptomyces fulvissimus.</title>
        <authorList>
            <person name="Myronovskyi M."/>
            <person name="Tokovenko B."/>
            <person name="Manderscheid N."/>
            <person name="Petzke L."/>
            <person name="Luzhetskyy A."/>
        </authorList>
    </citation>
    <scope>NUCLEOTIDE SEQUENCE [LARGE SCALE GENOMIC DNA]</scope>
    <source>
        <strain evidence="2 3">DSM 40593</strain>
    </source>
</reference>
<proteinExistence type="predicted"/>
<dbReference type="RefSeq" id="WP_015612112.1">
    <property type="nucleotide sequence ID" value="NC_021177.1"/>
</dbReference>
<evidence type="ECO:0000313" key="3">
    <source>
        <dbReference type="Proteomes" id="UP000013304"/>
    </source>
</evidence>
<sequence>MKGIPRHGNPETGIVSGLYRNPRVERLRFQADRDSEQLIASMPLPDPFDFDQLVGNIAAVSGRQIVIRPIPDHLTGLDGLCGLLVKHETRPVDLILHHRGCSPPHELQLKVHQLVHLWAGDNTATVGPPDVLRTRRTEPDGEFPMAAPSGRDELIELRADNVARLIGERSTGRAADGYLPPAEPVTPGARSRRRPGSPPSSRR</sequence>
<protein>
    <submittedName>
        <fullName evidence="2">ParH protein</fullName>
    </submittedName>
</protein>
<dbReference type="HOGENOM" id="CLU_1348297_0_0_11"/>
<dbReference type="Proteomes" id="UP000013304">
    <property type="component" value="Chromosome"/>
</dbReference>
<feature type="compositionally biased region" description="Basic residues" evidence="1">
    <location>
        <begin position="190"/>
        <end position="203"/>
    </location>
</feature>
<evidence type="ECO:0000256" key="1">
    <source>
        <dbReference type="SAM" id="MobiDB-lite"/>
    </source>
</evidence>
<accession>N0D4J0</accession>
<organism evidence="2 3">
    <name type="scientific">Streptomyces microflavus DSM 40593</name>
    <dbReference type="NCBI Taxonomy" id="1303692"/>
    <lineage>
        <taxon>Bacteria</taxon>
        <taxon>Bacillati</taxon>
        <taxon>Actinomycetota</taxon>
        <taxon>Actinomycetes</taxon>
        <taxon>Kitasatosporales</taxon>
        <taxon>Streptomycetaceae</taxon>
        <taxon>Streptomyces</taxon>
    </lineage>
</organism>
<gene>
    <name evidence="2" type="ORF">SFUL_5930</name>
</gene>
<evidence type="ECO:0000313" key="2">
    <source>
        <dbReference type="EMBL" id="AGK80813.1"/>
    </source>
</evidence>
<feature type="region of interest" description="Disordered" evidence="1">
    <location>
        <begin position="168"/>
        <end position="203"/>
    </location>
</feature>
<dbReference type="AlphaFoldDB" id="N0D4J0"/>
<dbReference type="KEGG" id="sfi:SFUL_5930"/>
<feature type="region of interest" description="Disordered" evidence="1">
    <location>
        <begin position="129"/>
        <end position="148"/>
    </location>
</feature>